<comment type="caution">
    <text evidence="1">The sequence shown here is derived from an EMBL/GenBank/DDBJ whole genome shotgun (WGS) entry which is preliminary data.</text>
</comment>
<gene>
    <name evidence="1" type="ORF">FKY71_19460</name>
</gene>
<reference evidence="1 2" key="1">
    <citation type="submission" date="2019-06" db="EMBL/GenBank/DDBJ databases">
        <title>Metagenome assembled Genome of Spiribacter salinus SL48-SHIP from the microbial mat of Salt Lake 48 (Novosibirsk region, Russia).</title>
        <authorList>
            <person name="Shipova A."/>
            <person name="Rozanov A.S."/>
            <person name="Bryanskaya A.V."/>
            <person name="Peltek S.E."/>
        </authorList>
    </citation>
    <scope>NUCLEOTIDE SEQUENCE [LARGE SCALE GENOMIC DNA]</scope>
    <source>
        <strain evidence="1">SL48-SHIP-2</strain>
    </source>
</reference>
<feature type="non-terminal residue" evidence="1">
    <location>
        <position position="78"/>
    </location>
</feature>
<evidence type="ECO:0000313" key="2">
    <source>
        <dbReference type="Proteomes" id="UP000315400"/>
    </source>
</evidence>
<dbReference type="AlphaFoldDB" id="A0A540V7C8"/>
<proteinExistence type="predicted"/>
<dbReference type="EMBL" id="VIFK01000606">
    <property type="protein sequence ID" value="TQE92674.1"/>
    <property type="molecule type" value="Genomic_DNA"/>
</dbReference>
<sequence>MVCADFPDDAIERIAHMPADPPVTGSKWPLAELGLALDLPSDIVPPLLSLVINPDQPAEAFGGSWSCSLLAGVDDRNK</sequence>
<accession>A0A540V7C8</accession>
<protein>
    <submittedName>
        <fullName evidence="1">Uncharacterized protein</fullName>
    </submittedName>
</protein>
<dbReference type="Proteomes" id="UP000315400">
    <property type="component" value="Unassembled WGS sequence"/>
</dbReference>
<evidence type="ECO:0000313" key="1">
    <source>
        <dbReference type="EMBL" id="TQE92674.1"/>
    </source>
</evidence>
<name>A0A540V7C8_9GAMM</name>
<organism evidence="1 2">
    <name type="scientific">Spiribacter salinus</name>
    <dbReference type="NCBI Taxonomy" id="1335746"/>
    <lineage>
        <taxon>Bacteria</taxon>
        <taxon>Pseudomonadati</taxon>
        <taxon>Pseudomonadota</taxon>
        <taxon>Gammaproteobacteria</taxon>
        <taxon>Chromatiales</taxon>
        <taxon>Ectothiorhodospiraceae</taxon>
        <taxon>Spiribacter</taxon>
    </lineage>
</organism>